<reference evidence="1" key="1">
    <citation type="submission" date="2020-08" db="EMBL/GenBank/DDBJ databases">
        <title>Genome public.</title>
        <authorList>
            <person name="Liu C."/>
            <person name="Sun Q."/>
        </authorList>
    </citation>
    <scope>NUCLEOTIDE SEQUENCE</scope>
    <source>
        <strain evidence="1">H8</strain>
    </source>
</reference>
<gene>
    <name evidence="1" type="ORF">H8698_07375</name>
</gene>
<proteinExistence type="predicted"/>
<keyword evidence="2" id="KW-1185">Reference proteome</keyword>
<dbReference type="Proteomes" id="UP000611762">
    <property type="component" value="Unassembled WGS sequence"/>
</dbReference>
<protein>
    <submittedName>
        <fullName evidence="1">Uncharacterized protein</fullName>
    </submittedName>
</protein>
<accession>A0A926DP94</accession>
<evidence type="ECO:0000313" key="2">
    <source>
        <dbReference type="Proteomes" id="UP000611762"/>
    </source>
</evidence>
<organism evidence="1 2">
    <name type="scientific">Congzhengia minquanensis</name>
    <dbReference type="NCBI Taxonomy" id="2763657"/>
    <lineage>
        <taxon>Bacteria</taxon>
        <taxon>Bacillati</taxon>
        <taxon>Bacillota</taxon>
        <taxon>Clostridia</taxon>
        <taxon>Eubacteriales</taxon>
        <taxon>Oscillospiraceae</taxon>
        <taxon>Congzhengia</taxon>
    </lineage>
</organism>
<name>A0A926DP94_9FIRM</name>
<dbReference type="EMBL" id="JACRSU010000002">
    <property type="protein sequence ID" value="MBC8540795.1"/>
    <property type="molecule type" value="Genomic_DNA"/>
</dbReference>
<evidence type="ECO:0000313" key="1">
    <source>
        <dbReference type="EMBL" id="MBC8540795.1"/>
    </source>
</evidence>
<comment type="caution">
    <text evidence="1">The sequence shown here is derived from an EMBL/GenBank/DDBJ whole genome shotgun (WGS) entry which is preliminary data.</text>
</comment>
<dbReference type="AlphaFoldDB" id="A0A926DP94"/>
<dbReference type="RefSeq" id="WP_249311943.1">
    <property type="nucleotide sequence ID" value="NZ_JACRSU010000002.1"/>
</dbReference>
<sequence length="71" mass="8448">MNQNALFNRGLNNENVYGNQQRKMKRNRYYQLKVLKGECGVVSIKSKPWFCGEMDNCCDLCRICYKKNINY</sequence>